<accession>A0A564Z667</accession>
<dbReference type="AlphaFoldDB" id="A0A564Z667"/>
<protein>
    <recommendedName>
        <fullName evidence="4">Small ribosomal subunit protein uS7 domain-containing protein</fullName>
    </recommendedName>
</protein>
<dbReference type="InterPro" id="IPR023798">
    <property type="entry name" value="Ribosomal_uS7_dom"/>
</dbReference>
<dbReference type="EMBL" id="CABIJS010000666">
    <property type="protein sequence ID" value="VUZ55001.1"/>
    <property type="molecule type" value="Genomic_DNA"/>
</dbReference>
<evidence type="ECO:0000256" key="3">
    <source>
        <dbReference type="ARBA" id="ARBA00023274"/>
    </source>
</evidence>
<proteinExistence type="inferred from homology"/>
<organism evidence="5 6">
    <name type="scientific">Hymenolepis diminuta</name>
    <name type="common">Rat tapeworm</name>
    <dbReference type="NCBI Taxonomy" id="6216"/>
    <lineage>
        <taxon>Eukaryota</taxon>
        <taxon>Metazoa</taxon>
        <taxon>Spiralia</taxon>
        <taxon>Lophotrochozoa</taxon>
        <taxon>Platyhelminthes</taxon>
        <taxon>Cestoda</taxon>
        <taxon>Eucestoda</taxon>
        <taxon>Cyclophyllidea</taxon>
        <taxon>Hymenolepididae</taxon>
        <taxon>Hymenolepis</taxon>
    </lineage>
</organism>
<gene>
    <name evidence="5" type="ORF">WMSIL1_LOCUS12700</name>
</gene>
<sequence>MSFLRSLIPIIRISSTCNFIQPIRGKKYHNALEMKLVPPNTTFDINDPLLYKTVEPVSKWKHSSKNWDPVVSKMIGIMLYDGERETAREVMRKTFAEIKLIQMNKRKKLAGVDANSVEVSPIKIINQAVANCTPILILHKVRRGGFIYKVPAPARDVDAMHIAIKWIIESARNKDKNQRIWVSLAHELINAANNEGTSINKKKELSKQCEENRAYANYRIY</sequence>
<name>A0A564Z667_HYMDI</name>
<keyword evidence="3" id="KW-0687">Ribonucleoprotein</keyword>
<evidence type="ECO:0000256" key="2">
    <source>
        <dbReference type="ARBA" id="ARBA00022980"/>
    </source>
</evidence>
<dbReference type="Proteomes" id="UP000321570">
    <property type="component" value="Unassembled WGS sequence"/>
</dbReference>
<feature type="domain" description="Small ribosomal subunit protein uS7" evidence="4">
    <location>
        <begin position="61"/>
        <end position="213"/>
    </location>
</feature>
<reference evidence="5 6" key="1">
    <citation type="submission" date="2019-07" db="EMBL/GenBank/DDBJ databases">
        <authorList>
            <person name="Jastrzebski P J."/>
            <person name="Paukszto L."/>
            <person name="Jastrzebski P J."/>
        </authorList>
    </citation>
    <scope>NUCLEOTIDE SEQUENCE [LARGE SCALE GENOMIC DNA]</scope>
    <source>
        <strain evidence="5 6">WMS-il1</strain>
    </source>
</reference>
<evidence type="ECO:0000259" key="4">
    <source>
        <dbReference type="Pfam" id="PF00177"/>
    </source>
</evidence>
<dbReference type="GO" id="GO:0006412">
    <property type="term" value="P:translation"/>
    <property type="evidence" value="ECO:0007669"/>
    <property type="project" value="InterPro"/>
</dbReference>
<dbReference type="InterPro" id="IPR036823">
    <property type="entry name" value="Ribosomal_uS7_dom_sf"/>
</dbReference>
<keyword evidence="2" id="KW-0689">Ribosomal protein</keyword>
<evidence type="ECO:0000313" key="6">
    <source>
        <dbReference type="Proteomes" id="UP000321570"/>
    </source>
</evidence>
<dbReference type="InterPro" id="IPR000235">
    <property type="entry name" value="Ribosomal_uS7"/>
</dbReference>
<dbReference type="GO" id="GO:1990904">
    <property type="term" value="C:ribonucleoprotein complex"/>
    <property type="evidence" value="ECO:0007669"/>
    <property type="project" value="UniProtKB-KW"/>
</dbReference>
<evidence type="ECO:0000313" key="5">
    <source>
        <dbReference type="EMBL" id="VUZ55001.1"/>
    </source>
</evidence>
<dbReference type="SUPFAM" id="SSF47973">
    <property type="entry name" value="Ribosomal protein S7"/>
    <property type="match status" value="1"/>
</dbReference>
<dbReference type="Pfam" id="PF00177">
    <property type="entry name" value="Ribosomal_S7"/>
    <property type="match status" value="1"/>
</dbReference>
<evidence type="ECO:0000256" key="1">
    <source>
        <dbReference type="ARBA" id="ARBA00007151"/>
    </source>
</evidence>
<comment type="similarity">
    <text evidence="1">Belongs to the universal ribosomal protein uS7 family.</text>
</comment>
<keyword evidence="6" id="KW-1185">Reference proteome</keyword>
<dbReference type="GO" id="GO:0005840">
    <property type="term" value="C:ribosome"/>
    <property type="evidence" value="ECO:0007669"/>
    <property type="project" value="UniProtKB-KW"/>
</dbReference>
<dbReference type="PANTHER" id="PTHR11205">
    <property type="entry name" value="RIBOSOMAL PROTEIN S7"/>
    <property type="match status" value="1"/>
</dbReference>
<dbReference type="Gene3D" id="1.10.455.10">
    <property type="entry name" value="Ribosomal protein S7 domain"/>
    <property type="match status" value="1"/>
</dbReference>